<feature type="transmembrane region" description="Helical" evidence="1">
    <location>
        <begin position="306"/>
        <end position="331"/>
    </location>
</feature>
<feature type="transmembrane region" description="Helical" evidence="1">
    <location>
        <begin position="84"/>
        <end position="103"/>
    </location>
</feature>
<dbReference type="AlphaFoldDB" id="A0A172WU72"/>
<dbReference type="PANTHER" id="PTHR43044:SF1">
    <property type="entry name" value="QUINOL:CYTOCHROME C OXIDOREDUCTASE QUINONE-BINDING SUBUNIT 2"/>
    <property type="match status" value="1"/>
</dbReference>
<feature type="transmembrane region" description="Helical" evidence="1">
    <location>
        <begin position="43"/>
        <end position="63"/>
    </location>
</feature>
<feature type="transmembrane region" description="Helical" evidence="1">
    <location>
        <begin position="179"/>
        <end position="202"/>
    </location>
</feature>
<dbReference type="OrthoDB" id="140980at2"/>
<evidence type="ECO:0008006" key="4">
    <source>
        <dbReference type="Google" id="ProtNLM"/>
    </source>
</evidence>
<keyword evidence="1" id="KW-1133">Transmembrane helix</keyword>
<keyword evidence="1" id="KW-0812">Transmembrane</keyword>
<feature type="transmembrane region" description="Helical" evidence="1">
    <location>
        <begin position="12"/>
        <end position="31"/>
    </location>
</feature>
<dbReference type="Proteomes" id="UP000077787">
    <property type="component" value="Chromosome"/>
</dbReference>
<dbReference type="PANTHER" id="PTHR43044">
    <property type="match status" value="1"/>
</dbReference>
<sequence length="336" mass="36005">MSAVKSVSPRTIAWAALAIGGVGLGIGLLLAPRDTLAACVASLLGLAGIPLGALTLGLALASVSGSVRDQLWPWTLVASRAMPALLVLVLPGLLGGGLIYEWMHQYSDGFRGFWLWWPSFVIRGLLYVGLWCALARWLLPTTLRNPAGAGLGLIAVVLSVSLAAFDWAQSMEPHFASSIFGLLWLGRLMLSGIAACILFSLFAGASRPGVLRGLLSAAALAWIYLHFMQYLIVWYGNLPEEVRWYEIRARDWPLLTWLVALQSLVFIATWWPLSERRVPLAILAGSTLLLGLAEGAWLSMASLSRLSGLASALALFAAAAAGAGMMTLLILPRRFA</sequence>
<evidence type="ECO:0000313" key="3">
    <source>
        <dbReference type="Proteomes" id="UP000077787"/>
    </source>
</evidence>
<gene>
    <name evidence="2" type="ORF">PS273GM_18305</name>
</gene>
<feature type="transmembrane region" description="Helical" evidence="1">
    <location>
        <begin position="147"/>
        <end position="167"/>
    </location>
</feature>
<feature type="transmembrane region" description="Helical" evidence="1">
    <location>
        <begin position="254"/>
        <end position="273"/>
    </location>
</feature>
<dbReference type="RefSeq" id="WP_045427894.1">
    <property type="nucleotide sequence ID" value="NZ_CP015641.1"/>
</dbReference>
<evidence type="ECO:0000313" key="2">
    <source>
        <dbReference type="EMBL" id="ANF26946.1"/>
    </source>
</evidence>
<feature type="transmembrane region" description="Helical" evidence="1">
    <location>
        <begin position="280"/>
        <end position="300"/>
    </location>
</feature>
<keyword evidence="1" id="KW-0472">Membrane</keyword>
<proteinExistence type="predicted"/>
<feature type="transmembrane region" description="Helical" evidence="1">
    <location>
        <begin position="115"/>
        <end position="135"/>
    </location>
</feature>
<evidence type="ECO:0000256" key="1">
    <source>
        <dbReference type="SAM" id="Phobius"/>
    </source>
</evidence>
<feature type="transmembrane region" description="Helical" evidence="1">
    <location>
        <begin position="214"/>
        <end position="234"/>
    </location>
</feature>
<protein>
    <recommendedName>
        <fullName evidence="4">Quinol:cytochrome c oxidoreductase quinone-binding subunit 2</fullName>
    </recommendedName>
</protein>
<reference evidence="2 3" key="1">
    <citation type="submission" date="2016-05" db="EMBL/GenBank/DDBJ databases">
        <title>Genome sequence of Pseudomonas stutzeri 273 and identification of the exopolysaccharide biosynthesis locus.</title>
        <authorList>
            <person name="Wu S."/>
            <person name="Sun C."/>
        </authorList>
    </citation>
    <scope>NUCLEOTIDE SEQUENCE [LARGE SCALE GENOMIC DNA]</scope>
    <source>
        <strain evidence="2 3">273</strain>
    </source>
</reference>
<accession>A0A172WU72</accession>
<organism evidence="2 3">
    <name type="scientific">Stutzerimonas stutzeri</name>
    <name type="common">Pseudomonas stutzeri</name>
    <dbReference type="NCBI Taxonomy" id="316"/>
    <lineage>
        <taxon>Bacteria</taxon>
        <taxon>Pseudomonadati</taxon>
        <taxon>Pseudomonadota</taxon>
        <taxon>Gammaproteobacteria</taxon>
        <taxon>Pseudomonadales</taxon>
        <taxon>Pseudomonadaceae</taxon>
        <taxon>Stutzerimonas</taxon>
    </lineage>
</organism>
<dbReference type="EMBL" id="CP015641">
    <property type="protein sequence ID" value="ANF26946.1"/>
    <property type="molecule type" value="Genomic_DNA"/>
</dbReference>
<name>A0A172WU72_STUST</name>